<reference evidence="2" key="1">
    <citation type="submission" date="2020-01" db="EMBL/GenBank/DDBJ databases">
        <title>Sphingomonas sp. strain CSW-10.</title>
        <authorList>
            <person name="Chen W.-M."/>
        </authorList>
    </citation>
    <scope>NUCLEOTIDE SEQUENCE [LARGE SCALE GENOMIC DNA]</scope>
    <source>
        <strain evidence="2">FSY-8</strain>
    </source>
</reference>
<dbReference type="Proteomes" id="UP000753724">
    <property type="component" value="Unassembled WGS sequence"/>
</dbReference>
<evidence type="ECO:0000313" key="2">
    <source>
        <dbReference type="Proteomes" id="UP000753724"/>
    </source>
</evidence>
<name>A0ABW9XFP1_9SPHN</name>
<gene>
    <name evidence="1" type="ORF">GTZ99_12460</name>
</gene>
<evidence type="ECO:0000313" key="1">
    <source>
        <dbReference type="EMBL" id="NBC37363.1"/>
    </source>
</evidence>
<comment type="caution">
    <text evidence="1">The sequence shown here is derived from an EMBL/GenBank/DDBJ whole genome shotgun (WGS) entry which is preliminary data.</text>
</comment>
<protein>
    <recommendedName>
        <fullName evidence="3">CARD domain-containing protein</fullName>
    </recommendedName>
</protein>
<accession>A0ABW9XFP1</accession>
<organism evidence="1 2">
    <name type="scientific">Novosphingobium ovatum</name>
    <dbReference type="NCBI Taxonomy" id="1908523"/>
    <lineage>
        <taxon>Bacteria</taxon>
        <taxon>Pseudomonadati</taxon>
        <taxon>Pseudomonadota</taxon>
        <taxon>Alphaproteobacteria</taxon>
        <taxon>Sphingomonadales</taxon>
        <taxon>Sphingomonadaceae</taxon>
        <taxon>Novosphingobium</taxon>
    </lineage>
</organism>
<sequence length="82" mass="8903">MDYLSKEQLGSLMAVLIAQLSRNKVLSPEDFDMMKGRLIDGGDEEVADAIDSVLLSDMLGDPERRRASIHAIRPADGGKSEG</sequence>
<dbReference type="EMBL" id="JAAAPO010000005">
    <property type="protein sequence ID" value="NBC37363.1"/>
    <property type="molecule type" value="Genomic_DNA"/>
</dbReference>
<dbReference type="RefSeq" id="WP_161719374.1">
    <property type="nucleotide sequence ID" value="NZ_JAAAPO010000005.1"/>
</dbReference>
<keyword evidence="2" id="KW-1185">Reference proteome</keyword>
<proteinExistence type="predicted"/>
<evidence type="ECO:0008006" key="3">
    <source>
        <dbReference type="Google" id="ProtNLM"/>
    </source>
</evidence>